<accession>W2LKN5</accession>
<reference evidence="3" key="1">
    <citation type="submission" date="2013-11" db="EMBL/GenBank/DDBJ databases">
        <title>The Genome Sequence of Phytophthora parasitica CHvinca01.</title>
        <authorList>
            <consortium name="The Broad Institute Genomics Platform"/>
            <person name="Russ C."/>
            <person name="Tyler B."/>
            <person name="Panabieres F."/>
            <person name="Shan W."/>
            <person name="Tripathy S."/>
            <person name="Grunwald N."/>
            <person name="Machado M."/>
            <person name="Johnson C.S."/>
            <person name="Arredondo F."/>
            <person name="Hong C."/>
            <person name="Coffey M."/>
            <person name="Young S.K."/>
            <person name="Zeng Q."/>
            <person name="Gargeya S."/>
            <person name="Fitzgerald M."/>
            <person name="Abouelleil A."/>
            <person name="Alvarado L."/>
            <person name="Chapman S.B."/>
            <person name="Gainer-Dewar J."/>
            <person name="Goldberg J."/>
            <person name="Griggs A."/>
            <person name="Gujja S."/>
            <person name="Hansen M."/>
            <person name="Howarth C."/>
            <person name="Imamovic A."/>
            <person name="Ireland A."/>
            <person name="Larimer J."/>
            <person name="McCowan C."/>
            <person name="Murphy C."/>
            <person name="Pearson M."/>
            <person name="Poon T.W."/>
            <person name="Priest M."/>
            <person name="Roberts A."/>
            <person name="Saif S."/>
            <person name="Shea T."/>
            <person name="Sykes S."/>
            <person name="Wortman J."/>
            <person name="Nusbaum C."/>
            <person name="Birren B."/>
        </authorList>
    </citation>
    <scope>NUCLEOTIDE SEQUENCE [LARGE SCALE GENOMIC DNA]</scope>
    <source>
        <strain evidence="3">CHvinca01</strain>
    </source>
</reference>
<dbReference type="Proteomes" id="UP000053864">
    <property type="component" value="Unassembled WGS sequence"/>
</dbReference>
<dbReference type="AlphaFoldDB" id="W2LKN5"/>
<dbReference type="Proteomes" id="UP000054423">
    <property type="component" value="Unassembled WGS sequence"/>
</dbReference>
<evidence type="ECO:0000313" key="2">
    <source>
        <dbReference type="EMBL" id="ETL44806.1"/>
    </source>
</evidence>
<proteinExistence type="predicted"/>
<dbReference type="EMBL" id="KI685326">
    <property type="protein sequence ID" value="ETK91397.1"/>
    <property type="molecule type" value="Genomic_DNA"/>
</dbReference>
<name>W2LKN5_PHYNI</name>
<evidence type="ECO:0000313" key="3">
    <source>
        <dbReference type="EMBL" id="ETL97961.1"/>
    </source>
</evidence>
<reference evidence="1" key="2">
    <citation type="submission" date="2013-11" db="EMBL/GenBank/DDBJ databases">
        <title>The Genome Sequence of Phytophthora parasitica CJ02B3.</title>
        <authorList>
            <consortium name="The Broad Institute Genomics Platform"/>
            <person name="Russ C."/>
            <person name="Tyler B."/>
            <person name="Panabieres F."/>
            <person name="Shan W."/>
            <person name="Tripathy S."/>
            <person name="Grunwald N."/>
            <person name="Machado M."/>
            <person name="Johnson C.S."/>
            <person name="Arredondo F."/>
            <person name="Hong C."/>
            <person name="Coffey M."/>
            <person name="Young S.K."/>
            <person name="Zeng Q."/>
            <person name="Gargeya S."/>
            <person name="Fitzgerald M."/>
            <person name="Abouelleil A."/>
            <person name="Alvarado L."/>
            <person name="Chapman S.B."/>
            <person name="Gainer-Dewar J."/>
            <person name="Goldberg J."/>
            <person name="Griggs A."/>
            <person name="Gujja S."/>
            <person name="Hansen M."/>
            <person name="Howarth C."/>
            <person name="Imamovic A."/>
            <person name="Ireland A."/>
            <person name="Larimer J."/>
            <person name="McCowan C."/>
            <person name="Murphy C."/>
            <person name="Pearson M."/>
            <person name="Poon T.W."/>
            <person name="Priest M."/>
            <person name="Roberts A."/>
            <person name="Saif S."/>
            <person name="Shea T."/>
            <person name="Sykes S."/>
            <person name="Wortman J."/>
            <person name="Nusbaum C."/>
            <person name="Birren B."/>
        </authorList>
    </citation>
    <scope>NUCLEOTIDE SEQUENCE [LARGE SCALE GENOMIC DNA]</scope>
    <source>
        <strain evidence="1">CJ02B3</strain>
    </source>
</reference>
<sequence length="59" mass="6509">MGAPIALRGMHVSQEHRVLKNHNSKQWGTPGTPRVARCAADLERPAQVKGSPIRRKPSK</sequence>
<protein>
    <submittedName>
        <fullName evidence="3">Uncharacterized protein</fullName>
    </submittedName>
</protein>
<organism evidence="3">
    <name type="scientific">Phytophthora nicotianae</name>
    <name type="common">Potato buckeye rot agent</name>
    <name type="synonym">Phytophthora parasitica</name>
    <dbReference type="NCBI Taxonomy" id="4792"/>
    <lineage>
        <taxon>Eukaryota</taxon>
        <taxon>Sar</taxon>
        <taxon>Stramenopiles</taxon>
        <taxon>Oomycota</taxon>
        <taxon>Peronosporomycetes</taxon>
        <taxon>Peronosporales</taxon>
        <taxon>Peronosporaceae</taxon>
        <taxon>Phytophthora</taxon>
    </lineage>
</organism>
<dbReference type="Proteomes" id="UP000053236">
    <property type="component" value="Unassembled WGS sequence"/>
</dbReference>
<evidence type="ECO:0000313" key="4">
    <source>
        <dbReference type="Proteomes" id="UP000053864"/>
    </source>
</evidence>
<evidence type="ECO:0000313" key="1">
    <source>
        <dbReference type="EMBL" id="ETK91397.1"/>
    </source>
</evidence>
<dbReference type="EMBL" id="KI671875">
    <property type="protein sequence ID" value="ETL44806.1"/>
    <property type="molecule type" value="Genomic_DNA"/>
</dbReference>
<reference evidence="2 4" key="3">
    <citation type="submission" date="2013-11" db="EMBL/GenBank/DDBJ databases">
        <title>The Genome Sequence of Phytophthora parasitica CJ05E6.</title>
        <authorList>
            <consortium name="The Broad Institute Genomics Platform"/>
            <person name="Russ C."/>
            <person name="Tyler B."/>
            <person name="Panabieres F."/>
            <person name="Shan W."/>
            <person name="Tripathy S."/>
            <person name="Grunwald N."/>
            <person name="Machado M."/>
            <person name="Johnson C.S."/>
            <person name="Arredondo F."/>
            <person name="Hong C."/>
            <person name="Coffey M."/>
            <person name="Young S.K."/>
            <person name="Zeng Q."/>
            <person name="Gargeya S."/>
            <person name="Fitzgerald M."/>
            <person name="Abouelleil A."/>
            <person name="Alvarado L."/>
            <person name="Chapman S.B."/>
            <person name="Gainer-Dewar J."/>
            <person name="Goldberg J."/>
            <person name="Griggs A."/>
            <person name="Gujja S."/>
            <person name="Hansen M."/>
            <person name="Howarth C."/>
            <person name="Imamovic A."/>
            <person name="Ireland A."/>
            <person name="Larimer J."/>
            <person name="McCowan C."/>
            <person name="Murphy C."/>
            <person name="Pearson M."/>
            <person name="Poon T.W."/>
            <person name="Priest M."/>
            <person name="Roberts A."/>
            <person name="Saif S."/>
            <person name="Shea T."/>
            <person name="Sykes S."/>
            <person name="Wortman J."/>
            <person name="Nusbaum C."/>
            <person name="Birren B."/>
        </authorList>
    </citation>
    <scope>NUCLEOTIDE SEQUENCE [LARGE SCALE GENOMIC DNA]</scope>
    <source>
        <strain evidence="2 4">CJ05E6</strain>
    </source>
</reference>
<gene>
    <name evidence="1" type="ORF">L915_05002</name>
    <name evidence="2" type="ORF">L916_04950</name>
    <name evidence="3" type="ORF">L917_04849</name>
</gene>
<dbReference type="EMBL" id="KI678608">
    <property type="protein sequence ID" value="ETL97961.1"/>
    <property type="molecule type" value="Genomic_DNA"/>
</dbReference>